<dbReference type="WBParaSite" id="ACOC_0000631701-mRNA-1">
    <property type="protein sequence ID" value="ACOC_0000631701-mRNA-1"/>
    <property type="gene ID" value="ACOC_0000631701"/>
</dbReference>
<evidence type="ECO:0000313" key="1">
    <source>
        <dbReference type="EMBL" id="VDM57903.1"/>
    </source>
</evidence>
<evidence type="ECO:0000313" key="2">
    <source>
        <dbReference type="Proteomes" id="UP000267027"/>
    </source>
</evidence>
<dbReference type="EMBL" id="UYYA01003936">
    <property type="protein sequence ID" value="VDM57903.1"/>
    <property type="molecule type" value="Genomic_DNA"/>
</dbReference>
<evidence type="ECO:0000313" key="3">
    <source>
        <dbReference type="WBParaSite" id="ACOC_0000631701-mRNA-1"/>
    </source>
</evidence>
<reference evidence="1 2" key="2">
    <citation type="submission" date="2018-11" db="EMBL/GenBank/DDBJ databases">
        <authorList>
            <consortium name="Pathogen Informatics"/>
        </authorList>
    </citation>
    <scope>NUCLEOTIDE SEQUENCE [LARGE SCALE GENOMIC DNA]</scope>
    <source>
        <strain evidence="1 2">Costa Rica</strain>
    </source>
</reference>
<name>A0A0R3PMX6_ANGCS</name>
<dbReference type="Proteomes" id="UP000267027">
    <property type="component" value="Unassembled WGS sequence"/>
</dbReference>
<sequence length="77" mass="8748">MEKIIHEYYSDLLDSHVHLTLYEIKKDVVPPVLHSIIRHAISSVTDGQEPLVTGFLVMLNVLQEDHRPDGQSSSRKA</sequence>
<gene>
    <name evidence="1" type="ORF">ACOC_LOCUS6318</name>
</gene>
<proteinExistence type="predicted"/>
<organism evidence="3">
    <name type="scientific">Angiostrongylus costaricensis</name>
    <name type="common">Nematode worm</name>
    <dbReference type="NCBI Taxonomy" id="334426"/>
    <lineage>
        <taxon>Eukaryota</taxon>
        <taxon>Metazoa</taxon>
        <taxon>Ecdysozoa</taxon>
        <taxon>Nematoda</taxon>
        <taxon>Chromadorea</taxon>
        <taxon>Rhabditida</taxon>
        <taxon>Rhabditina</taxon>
        <taxon>Rhabditomorpha</taxon>
        <taxon>Strongyloidea</taxon>
        <taxon>Metastrongylidae</taxon>
        <taxon>Angiostrongylus</taxon>
    </lineage>
</organism>
<protein>
    <submittedName>
        <fullName evidence="3">MOR2-PAG1_N domain-containing protein</fullName>
    </submittedName>
</protein>
<keyword evidence="2" id="KW-1185">Reference proteome</keyword>
<accession>A0A0R3PMX6</accession>
<dbReference type="AlphaFoldDB" id="A0A0R3PMX6"/>
<reference evidence="3" key="1">
    <citation type="submission" date="2017-02" db="UniProtKB">
        <authorList>
            <consortium name="WormBaseParasite"/>
        </authorList>
    </citation>
    <scope>IDENTIFICATION</scope>
</reference>